<sequence length="177" mass="19049">MSPPTPTFSGHLLFFLLACYIFQRANAFHNSSSPSPAFAPQFRNPNPPPAHSLPLVPAFFVIGDSSVDCGTNNFLGTLARADRPPYGIDFDTHRPTGRFSNGRIPVDFLALRLGLPFVPSYLGASASSGDLIHGVNYASAGAGIIFSSGSELYPLRVEEIVEEEADPSEATLPKLRR</sequence>
<keyword evidence="6" id="KW-1185">Reference proteome</keyword>
<evidence type="ECO:0008006" key="7">
    <source>
        <dbReference type="Google" id="ProtNLM"/>
    </source>
</evidence>
<comment type="similarity">
    <text evidence="1">Belongs to the 'GDSL' lipolytic enzyme family.</text>
</comment>
<accession>A0A7N0RD77</accession>
<feature type="signal peptide" evidence="4">
    <location>
        <begin position="1"/>
        <end position="27"/>
    </location>
</feature>
<dbReference type="InterPro" id="IPR051058">
    <property type="entry name" value="GDSL_Est/Lipase"/>
</dbReference>
<dbReference type="PANTHER" id="PTHR45648:SF13">
    <property type="entry name" value="OS02G0290900 PROTEIN"/>
    <property type="match status" value="1"/>
</dbReference>
<proteinExistence type="inferred from homology"/>
<evidence type="ECO:0000256" key="4">
    <source>
        <dbReference type="SAM" id="SignalP"/>
    </source>
</evidence>
<evidence type="ECO:0000256" key="2">
    <source>
        <dbReference type="ARBA" id="ARBA00022801"/>
    </source>
</evidence>
<dbReference type="OMA" id="LACYIFQ"/>
<dbReference type="EnsemblPlants" id="Kaladp0008s0236.1.v1.1">
    <property type="protein sequence ID" value="Kaladp0008s0236.1.v1.1"/>
    <property type="gene ID" value="Kaladp0008s0236.v1.1"/>
</dbReference>
<evidence type="ECO:0000256" key="3">
    <source>
        <dbReference type="ARBA" id="ARBA00022963"/>
    </source>
</evidence>
<dbReference type="PANTHER" id="PTHR45648">
    <property type="entry name" value="GDSL LIPASE/ACYLHYDROLASE FAMILY PROTEIN (AFU_ORTHOLOGUE AFUA_4G14700)"/>
    <property type="match status" value="1"/>
</dbReference>
<dbReference type="GO" id="GO:0016788">
    <property type="term" value="F:hydrolase activity, acting on ester bonds"/>
    <property type="evidence" value="ECO:0007669"/>
    <property type="project" value="InterPro"/>
</dbReference>
<dbReference type="Gramene" id="Kaladp0008s0236.1.v1.1">
    <property type="protein sequence ID" value="Kaladp0008s0236.1.v1.1"/>
    <property type="gene ID" value="Kaladp0008s0236.v1.1"/>
</dbReference>
<protein>
    <recommendedName>
        <fullName evidence="7">GDSL esterase/lipase</fullName>
    </recommendedName>
</protein>
<keyword evidence="3" id="KW-0443">Lipid metabolism</keyword>
<dbReference type="Pfam" id="PF00657">
    <property type="entry name" value="Lipase_GDSL"/>
    <property type="match status" value="1"/>
</dbReference>
<name>A0A7N0RD77_KALFE</name>
<dbReference type="InterPro" id="IPR001087">
    <property type="entry name" value="GDSL"/>
</dbReference>
<evidence type="ECO:0000256" key="1">
    <source>
        <dbReference type="ARBA" id="ARBA00008668"/>
    </source>
</evidence>
<feature type="chain" id="PRO_5029639547" description="GDSL esterase/lipase" evidence="4">
    <location>
        <begin position="28"/>
        <end position="177"/>
    </location>
</feature>
<keyword evidence="2" id="KW-0378">Hydrolase</keyword>
<dbReference type="AlphaFoldDB" id="A0A7N0RD77"/>
<evidence type="ECO:0000313" key="6">
    <source>
        <dbReference type="Proteomes" id="UP000594263"/>
    </source>
</evidence>
<keyword evidence="3" id="KW-0442">Lipid degradation</keyword>
<keyword evidence="4" id="KW-0732">Signal</keyword>
<dbReference type="InterPro" id="IPR036514">
    <property type="entry name" value="SGNH_hydro_sf"/>
</dbReference>
<dbReference type="GO" id="GO:0016042">
    <property type="term" value="P:lipid catabolic process"/>
    <property type="evidence" value="ECO:0007669"/>
    <property type="project" value="UniProtKB-KW"/>
</dbReference>
<organism evidence="5 6">
    <name type="scientific">Kalanchoe fedtschenkoi</name>
    <name type="common">Lavender scallops</name>
    <name type="synonym">South American air plant</name>
    <dbReference type="NCBI Taxonomy" id="63787"/>
    <lineage>
        <taxon>Eukaryota</taxon>
        <taxon>Viridiplantae</taxon>
        <taxon>Streptophyta</taxon>
        <taxon>Embryophyta</taxon>
        <taxon>Tracheophyta</taxon>
        <taxon>Spermatophyta</taxon>
        <taxon>Magnoliopsida</taxon>
        <taxon>eudicotyledons</taxon>
        <taxon>Gunneridae</taxon>
        <taxon>Pentapetalae</taxon>
        <taxon>Saxifragales</taxon>
        <taxon>Crassulaceae</taxon>
        <taxon>Kalanchoe</taxon>
    </lineage>
</organism>
<dbReference type="Gene3D" id="3.40.50.1110">
    <property type="entry name" value="SGNH hydrolase"/>
    <property type="match status" value="1"/>
</dbReference>
<reference evidence="5" key="1">
    <citation type="submission" date="2021-01" db="UniProtKB">
        <authorList>
            <consortium name="EnsemblPlants"/>
        </authorList>
    </citation>
    <scope>IDENTIFICATION</scope>
</reference>
<dbReference type="Proteomes" id="UP000594263">
    <property type="component" value="Unplaced"/>
</dbReference>
<evidence type="ECO:0000313" key="5">
    <source>
        <dbReference type="EnsemblPlants" id="Kaladp0008s0236.1.v1.1"/>
    </source>
</evidence>